<evidence type="ECO:0000313" key="4">
    <source>
        <dbReference type="EMBL" id="TDP89142.1"/>
    </source>
</evidence>
<dbReference type="OrthoDB" id="7187989at2"/>
<dbReference type="PANTHER" id="PTHR45526:SF1">
    <property type="entry name" value="TRANSCRIPTIONAL REGULATORY PROTEIN DCUR-RELATED"/>
    <property type="match status" value="1"/>
</dbReference>
<evidence type="ECO:0000256" key="2">
    <source>
        <dbReference type="SAM" id="MobiDB-lite"/>
    </source>
</evidence>
<comment type="caution">
    <text evidence="4">The sequence shown here is derived from an EMBL/GenBank/DDBJ whole genome shotgun (WGS) entry which is preliminary data.</text>
</comment>
<dbReference type="SMART" id="SM00448">
    <property type="entry name" value="REC"/>
    <property type="match status" value="1"/>
</dbReference>
<protein>
    <submittedName>
        <fullName evidence="4">Two-component system CitB family response regulator</fullName>
    </submittedName>
</protein>
<dbReference type="InterPro" id="IPR051271">
    <property type="entry name" value="2C-system_Tx_regulators"/>
</dbReference>
<dbReference type="PANTHER" id="PTHR45526">
    <property type="entry name" value="TRANSCRIPTIONAL REGULATORY PROTEIN DPIA"/>
    <property type="match status" value="1"/>
</dbReference>
<dbReference type="RefSeq" id="WP_133617927.1">
    <property type="nucleotide sequence ID" value="NZ_SNYA01000011.1"/>
</dbReference>
<evidence type="ECO:0000256" key="1">
    <source>
        <dbReference type="PROSITE-ProRule" id="PRU00169"/>
    </source>
</evidence>
<keyword evidence="1" id="KW-0597">Phosphoprotein</keyword>
<dbReference type="Pfam" id="PF00072">
    <property type="entry name" value="Response_reg"/>
    <property type="match status" value="1"/>
</dbReference>
<reference evidence="4 5" key="1">
    <citation type="submission" date="2019-03" db="EMBL/GenBank/DDBJ databases">
        <title>Genomic analyses of the natural microbiome of Caenorhabditis elegans.</title>
        <authorList>
            <person name="Samuel B."/>
        </authorList>
    </citation>
    <scope>NUCLEOTIDE SEQUENCE [LARGE SCALE GENOMIC DNA]</scope>
    <source>
        <strain evidence="4 5">JUb18</strain>
    </source>
</reference>
<proteinExistence type="predicted"/>
<feature type="compositionally biased region" description="Gly residues" evidence="2">
    <location>
        <begin position="1"/>
        <end position="22"/>
    </location>
</feature>
<dbReference type="InterPro" id="IPR011006">
    <property type="entry name" value="CheY-like_superfamily"/>
</dbReference>
<feature type="region of interest" description="Disordered" evidence="2">
    <location>
        <begin position="1"/>
        <end position="29"/>
    </location>
</feature>
<dbReference type="EMBL" id="SNYA01000011">
    <property type="protein sequence ID" value="TDP89142.1"/>
    <property type="molecule type" value="Genomic_DNA"/>
</dbReference>
<dbReference type="GO" id="GO:0000156">
    <property type="term" value="F:phosphorelay response regulator activity"/>
    <property type="evidence" value="ECO:0007669"/>
    <property type="project" value="TreeGrafter"/>
</dbReference>
<dbReference type="InterPro" id="IPR036388">
    <property type="entry name" value="WH-like_DNA-bd_sf"/>
</dbReference>
<gene>
    <name evidence="4" type="ORF">EDF62_3463</name>
</gene>
<keyword evidence="5" id="KW-1185">Reference proteome</keyword>
<dbReference type="PROSITE" id="PS50110">
    <property type="entry name" value="RESPONSE_REGULATORY"/>
    <property type="match status" value="1"/>
</dbReference>
<accession>A0A4R6RQZ7</accession>
<feature type="domain" description="Response regulatory" evidence="3">
    <location>
        <begin position="37"/>
        <end position="154"/>
    </location>
</feature>
<name>A0A4R6RQZ7_9MICO</name>
<dbReference type="SUPFAM" id="SSF52172">
    <property type="entry name" value="CheY-like"/>
    <property type="match status" value="1"/>
</dbReference>
<dbReference type="InterPro" id="IPR036390">
    <property type="entry name" value="WH_DNA-bd_sf"/>
</dbReference>
<dbReference type="AlphaFoldDB" id="A0A4R6RQZ7"/>
<feature type="modified residue" description="4-aspartylphosphate" evidence="1">
    <location>
        <position position="88"/>
    </location>
</feature>
<evidence type="ECO:0000313" key="5">
    <source>
        <dbReference type="Proteomes" id="UP000295601"/>
    </source>
</evidence>
<evidence type="ECO:0000259" key="3">
    <source>
        <dbReference type="PROSITE" id="PS50110"/>
    </source>
</evidence>
<dbReference type="Gene3D" id="1.10.10.10">
    <property type="entry name" value="Winged helix-like DNA-binding domain superfamily/Winged helix DNA-binding domain"/>
    <property type="match status" value="1"/>
</dbReference>
<dbReference type="SUPFAM" id="SSF46785">
    <property type="entry name" value="Winged helix' DNA-binding domain"/>
    <property type="match status" value="1"/>
</dbReference>
<dbReference type="InterPro" id="IPR001789">
    <property type="entry name" value="Sig_transdc_resp-reg_receiver"/>
</dbReference>
<dbReference type="Proteomes" id="UP000295601">
    <property type="component" value="Unassembled WGS sequence"/>
</dbReference>
<dbReference type="Gene3D" id="3.40.50.2300">
    <property type="match status" value="1"/>
</dbReference>
<sequence>MRAVGGGAGPGSGAGAGAGAHPGDGSCSGPPESAAIHVLVVDDDAGARTLHSRFVGEAPGFTLVAAVGTGRAAVEHGLRGGVDLVLLDMRLPDISGVEVLHRLRTLGEHSPDVLVISSSQDRVTVRQALAGQVVGYLVKPFTSDALLARLATYRAEHLGRRGADTNPPGSSTREVPLAQGEIDRLLSTGRIGVIARTSPIGTGQRPGVAPGALPKGISRVTLDRVIAALDPVAPTTVVALAANCAISVPTARRYLDHLVEAGAIDLAHRYGKRGRPEVLYRLVPPPEGEGSRPPGS</sequence>
<organism evidence="4 5">
    <name type="scientific">Leucobacter luti</name>
    <dbReference type="NCBI Taxonomy" id="340320"/>
    <lineage>
        <taxon>Bacteria</taxon>
        <taxon>Bacillati</taxon>
        <taxon>Actinomycetota</taxon>
        <taxon>Actinomycetes</taxon>
        <taxon>Micrococcales</taxon>
        <taxon>Microbacteriaceae</taxon>
        <taxon>Leucobacter</taxon>
    </lineage>
</organism>